<keyword evidence="5 9" id="KW-0653">Protein transport</keyword>
<protein>
    <recommendedName>
        <fullName evidence="9">Protein translocase subunit SecE</fullName>
    </recommendedName>
</protein>
<evidence type="ECO:0000256" key="2">
    <source>
        <dbReference type="ARBA" id="ARBA00022448"/>
    </source>
</evidence>
<accession>A0A7J5BT28</accession>
<feature type="region of interest" description="Disordered" evidence="10">
    <location>
        <begin position="1"/>
        <end position="31"/>
    </location>
</feature>
<dbReference type="PANTHER" id="PTHR33910:SF1">
    <property type="entry name" value="PROTEIN TRANSLOCASE SUBUNIT SECE"/>
    <property type="match status" value="1"/>
</dbReference>
<keyword evidence="2 9" id="KW-0813">Transport</keyword>
<keyword evidence="3 9" id="KW-1003">Cell membrane</keyword>
<feature type="transmembrane region" description="Helical" evidence="9">
    <location>
        <begin position="58"/>
        <end position="79"/>
    </location>
</feature>
<organism evidence="11 12">
    <name type="scientific">Pseudoclavibacter chungangensis</name>
    <dbReference type="NCBI Taxonomy" id="587635"/>
    <lineage>
        <taxon>Bacteria</taxon>
        <taxon>Bacillati</taxon>
        <taxon>Actinomycetota</taxon>
        <taxon>Actinomycetes</taxon>
        <taxon>Micrococcales</taxon>
        <taxon>Microbacteriaceae</taxon>
        <taxon>Pseudoclavibacter</taxon>
    </lineage>
</organism>
<comment type="function">
    <text evidence="9">Essential subunit of the Sec protein translocation channel SecYEG. Clamps together the 2 halves of SecY. May contact the channel plug during translocation.</text>
</comment>
<dbReference type="GO" id="GO:0006605">
    <property type="term" value="P:protein targeting"/>
    <property type="evidence" value="ECO:0007669"/>
    <property type="project" value="UniProtKB-UniRule"/>
</dbReference>
<evidence type="ECO:0000256" key="5">
    <source>
        <dbReference type="ARBA" id="ARBA00022927"/>
    </source>
</evidence>
<dbReference type="GO" id="GO:0043952">
    <property type="term" value="P:protein transport by the Sec complex"/>
    <property type="evidence" value="ECO:0007669"/>
    <property type="project" value="UniProtKB-UniRule"/>
</dbReference>
<evidence type="ECO:0000256" key="9">
    <source>
        <dbReference type="HAMAP-Rule" id="MF_00422"/>
    </source>
</evidence>
<gene>
    <name evidence="9 11" type="primary">secE</name>
    <name evidence="11" type="ORF">F8O01_09985</name>
</gene>
<dbReference type="Proteomes" id="UP000467240">
    <property type="component" value="Unassembled WGS sequence"/>
</dbReference>
<keyword evidence="12" id="KW-1185">Reference proteome</keyword>
<evidence type="ECO:0000256" key="7">
    <source>
        <dbReference type="ARBA" id="ARBA00023010"/>
    </source>
</evidence>
<dbReference type="PANTHER" id="PTHR33910">
    <property type="entry name" value="PROTEIN TRANSLOCASE SUBUNIT SECE"/>
    <property type="match status" value="1"/>
</dbReference>
<dbReference type="AlphaFoldDB" id="A0A7J5BT28"/>
<evidence type="ECO:0000256" key="10">
    <source>
        <dbReference type="SAM" id="MobiDB-lite"/>
    </source>
</evidence>
<keyword evidence="4 9" id="KW-0812">Transmembrane</keyword>
<dbReference type="Pfam" id="PF00584">
    <property type="entry name" value="SecE"/>
    <property type="match status" value="1"/>
</dbReference>
<reference evidence="11 12" key="1">
    <citation type="submission" date="2019-09" db="EMBL/GenBank/DDBJ databases">
        <title>Phylogeny of genus Pseudoclavibacter and closely related genus.</title>
        <authorList>
            <person name="Li Y."/>
        </authorList>
    </citation>
    <scope>NUCLEOTIDE SEQUENCE [LARGE SCALE GENOMIC DNA]</scope>
    <source>
        <strain evidence="11 12">DSM 23821</strain>
    </source>
</reference>
<keyword evidence="7 9" id="KW-0811">Translocation</keyword>
<dbReference type="Gene3D" id="1.20.5.1030">
    <property type="entry name" value="Preprotein translocase secy subunit"/>
    <property type="match status" value="1"/>
</dbReference>
<comment type="subcellular location">
    <subcellularLocation>
        <location evidence="9">Cell membrane</location>
        <topology evidence="9">Single-pass membrane protein</topology>
    </subcellularLocation>
    <subcellularLocation>
        <location evidence="1">Membrane</location>
    </subcellularLocation>
</comment>
<keyword evidence="6 9" id="KW-1133">Transmembrane helix</keyword>
<dbReference type="InterPro" id="IPR001901">
    <property type="entry name" value="Translocase_SecE/Sec61-g"/>
</dbReference>
<proteinExistence type="inferred from homology"/>
<dbReference type="EMBL" id="WBJZ01000011">
    <property type="protein sequence ID" value="KAB1656707.1"/>
    <property type="molecule type" value="Genomic_DNA"/>
</dbReference>
<dbReference type="InterPro" id="IPR038379">
    <property type="entry name" value="SecE_sf"/>
</dbReference>
<dbReference type="OrthoDB" id="9805743at2"/>
<dbReference type="HAMAP" id="MF_00422">
    <property type="entry name" value="SecE"/>
    <property type="match status" value="1"/>
</dbReference>
<keyword evidence="8 9" id="KW-0472">Membrane</keyword>
<dbReference type="RefSeq" id="WP_158040721.1">
    <property type="nucleotide sequence ID" value="NZ_JACCFV010000001.1"/>
</dbReference>
<evidence type="ECO:0000256" key="3">
    <source>
        <dbReference type="ARBA" id="ARBA00022475"/>
    </source>
</evidence>
<evidence type="ECO:0000256" key="8">
    <source>
        <dbReference type="ARBA" id="ARBA00023136"/>
    </source>
</evidence>
<evidence type="ECO:0000256" key="4">
    <source>
        <dbReference type="ARBA" id="ARBA00022692"/>
    </source>
</evidence>
<dbReference type="InterPro" id="IPR005807">
    <property type="entry name" value="SecE_bac"/>
</dbReference>
<dbReference type="GO" id="GO:0005886">
    <property type="term" value="C:plasma membrane"/>
    <property type="evidence" value="ECO:0007669"/>
    <property type="project" value="UniProtKB-SubCell"/>
</dbReference>
<evidence type="ECO:0000313" key="11">
    <source>
        <dbReference type="EMBL" id="KAB1656707.1"/>
    </source>
</evidence>
<evidence type="ECO:0000256" key="6">
    <source>
        <dbReference type="ARBA" id="ARBA00022989"/>
    </source>
</evidence>
<evidence type="ECO:0000313" key="12">
    <source>
        <dbReference type="Proteomes" id="UP000467240"/>
    </source>
</evidence>
<comment type="caution">
    <text evidence="11">The sequence shown here is derived from an EMBL/GenBank/DDBJ whole genome shotgun (WGS) entry which is preliminary data.</text>
</comment>
<feature type="compositionally biased region" description="Basic and acidic residues" evidence="10">
    <location>
        <begin position="8"/>
        <end position="27"/>
    </location>
</feature>
<dbReference type="NCBIfam" id="TIGR00964">
    <property type="entry name" value="secE_bact"/>
    <property type="match status" value="1"/>
</dbReference>
<dbReference type="GO" id="GO:0008320">
    <property type="term" value="F:protein transmembrane transporter activity"/>
    <property type="evidence" value="ECO:0007669"/>
    <property type="project" value="UniProtKB-UniRule"/>
</dbReference>
<dbReference type="GO" id="GO:0009306">
    <property type="term" value="P:protein secretion"/>
    <property type="evidence" value="ECO:0007669"/>
    <property type="project" value="UniProtKB-UniRule"/>
</dbReference>
<dbReference type="GO" id="GO:0065002">
    <property type="term" value="P:intracellular protein transmembrane transport"/>
    <property type="evidence" value="ECO:0007669"/>
    <property type="project" value="UniProtKB-UniRule"/>
</dbReference>
<sequence>MSPSRSEASSEKKAVASTKRDAADKAPAKSGPFRAIGRFFKEVGSELRKVVTPTRRELFSFTGVVLVFVVFMMVLVTALDLLFGWGASWVFGTGTEVTWPDFGSIFGGTPAPTPAETPAP</sequence>
<comment type="subunit">
    <text evidence="9">Component of the Sec protein translocase complex. Heterotrimer consisting of SecY, SecE and SecG subunits. The heterotrimers can form oligomers, although 1 heterotrimer is thought to be able to translocate proteins. Interacts with the ribosome. Interacts with SecDF, and other proteins may be involved. Interacts with SecA.</text>
</comment>
<comment type="similarity">
    <text evidence="9">Belongs to the SecE/SEC61-gamma family.</text>
</comment>
<evidence type="ECO:0000256" key="1">
    <source>
        <dbReference type="ARBA" id="ARBA00004370"/>
    </source>
</evidence>
<name>A0A7J5BT28_9MICO</name>